<reference evidence="1" key="1">
    <citation type="journal article" date="2015" name="Nature">
        <title>Complex archaea that bridge the gap between prokaryotes and eukaryotes.</title>
        <authorList>
            <person name="Spang A."/>
            <person name="Saw J.H."/>
            <person name="Jorgensen S.L."/>
            <person name="Zaremba-Niedzwiedzka K."/>
            <person name="Martijn J."/>
            <person name="Lind A.E."/>
            <person name="van Eijk R."/>
            <person name="Schleper C."/>
            <person name="Guy L."/>
            <person name="Ettema T.J."/>
        </authorList>
    </citation>
    <scope>NUCLEOTIDE SEQUENCE</scope>
</reference>
<proteinExistence type="predicted"/>
<protein>
    <submittedName>
        <fullName evidence="1">Uncharacterized protein</fullName>
    </submittedName>
</protein>
<dbReference type="EMBL" id="LAZR01035313">
    <property type="protein sequence ID" value="KKL27847.1"/>
    <property type="molecule type" value="Genomic_DNA"/>
</dbReference>
<gene>
    <name evidence="1" type="ORF">LCGC14_2381070</name>
</gene>
<organism evidence="1">
    <name type="scientific">marine sediment metagenome</name>
    <dbReference type="NCBI Taxonomy" id="412755"/>
    <lineage>
        <taxon>unclassified sequences</taxon>
        <taxon>metagenomes</taxon>
        <taxon>ecological metagenomes</taxon>
    </lineage>
</organism>
<evidence type="ECO:0000313" key="1">
    <source>
        <dbReference type="EMBL" id="KKL27847.1"/>
    </source>
</evidence>
<comment type="caution">
    <text evidence="1">The sequence shown here is derived from an EMBL/GenBank/DDBJ whole genome shotgun (WGS) entry which is preliminary data.</text>
</comment>
<name>A0A0F9CN39_9ZZZZ</name>
<accession>A0A0F9CN39</accession>
<sequence>MASPISEAERECIVQIYIGTPEGRLKLICSTLQPVREAMDEDPNDPEDCFPAAIRLLDLVSLLRRVMRAAELEGQELGIYPTVGALKVLGTLTVGRMADLIDVRLDQHREDPEVDRLMVVSEVMRS</sequence>
<dbReference type="AlphaFoldDB" id="A0A0F9CN39"/>